<sequence>MNGSNIREHLALELERLRERNGSDFAAIALPASDDRAMRWQIVLGGRNGKVGQMKIKPGVGLGGMVLRHGTVYTVNDGENAELLEACPVMLAERLASGIACPLIESDTGPAAGILLFGRRGREAYEKFAISRIGEEFRDSGLLTGLLDGDFG</sequence>
<protein>
    <submittedName>
        <fullName evidence="1">GAF domain-containing protein</fullName>
    </submittedName>
</protein>
<reference evidence="2" key="1">
    <citation type="journal article" date="2019" name="Int. J. Syst. Evol. Microbiol.">
        <title>The Global Catalogue of Microorganisms (GCM) 10K type strain sequencing project: providing services to taxonomists for standard genome sequencing and annotation.</title>
        <authorList>
            <consortium name="The Broad Institute Genomics Platform"/>
            <consortium name="The Broad Institute Genome Sequencing Center for Infectious Disease"/>
            <person name="Wu L."/>
            <person name="Ma J."/>
        </authorList>
    </citation>
    <scope>NUCLEOTIDE SEQUENCE [LARGE SCALE GENOMIC DNA]</scope>
    <source>
        <strain evidence="2">IBRC-M 10987</strain>
    </source>
</reference>
<accession>A0ABV8K893</accession>
<evidence type="ECO:0000313" key="1">
    <source>
        <dbReference type="EMBL" id="MFC4102266.1"/>
    </source>
</evidence>
<comment type="caution">
    <text evidence="1">The sequence shown here is derived from an EMBL/GenBank/DDBJ whole genome shotgun (WGS) entry which is preliminary data.</text>
</comment>
<proteinExistence type="predicted"/>
<evidence type="ECO:0000313" key="2">
    <source>
        <dbReference type="Proteomes" id="UP001595715"/>
    </source>
</evidence>
<dbReference type="RefSeq" id="WP_377720890.1">
    <property type="nucleotide sequence ID" value="NZ_JBHSAM010000033.1"/>
</dbReference>
<keyword evidence="2" id="KW-1185">Reference proteome</keyword>
<dbReference type="EMBL" id="JBHSAM010000033">
    <property type="protein sequence ID" value="MFC4102266.1"/>
    <property type="molecule type" value="Genomic_DNA"/>
</dbReference>
<dbReference type="SUPFAM" id="SSF55781">
    <property type="entry name" value="GAF domain-like"/>
    <property type="match status" value="1"/>
</dbReference>
<dbReference type="Gene3D" id="3.30.450.40">
    <property type="match status" value="1"/>
</dbReference>
<organism evidence="1 2">
    <name type="scientific">Paenibacillus xanthanilyticus</name>
    <dbReference type="NCBI Taxonomy" id="1783531"/>
    <lineage>
        <taxon>Bacteria</taxon>
        <taxon>Bacillati</taxon>
        <taxon>Bacillota</taxon>
        <taxon>Bacilli</taxon>
        <taxon>Bacillales</taxon>
        <taxon>Paenibacillaceae</taxon>
        <taxon>Paenibacillus</taxon>
    </lineage>
</organism>
<dbReference type="InterPro" id="IPR029016">
    <property type="entry name" value="GAF-like_dom_sf"/>
</dbReference>
<name>A0ABV8K893_9BACL</name>
<dbReference type="Proteomes" id="UP001595715">
    <property type="component" value="Unassembled WGS sequence"/>
</dbReference>
<gene>
    <name evidence="1" type="ORF">ACFOZ8_21865</name>
</gene>